<name>A0A4R6UT12_9ACTN</name>
<dbReference type="InterPro" id="IPR000719">
    <property type="entry name" value="Prot_kinase_dom"/>
</dbReference>
<dbReference type="PROSITE" id="PS50011">
    <property type="entry name" value="PROTEIN_KINASE_DOM"/>
    <property type="match status" value="1"/>
</dbReference>
<keyword evidence="11" id="KW-1185">Reference proteome</keyword>
<dbReference type="SMART" id="SM00220">
    <property type="entry name" value="S_TKc"/>
    <property type="match status" value="1"/>
</dbReference>
<feature type="binding site" evidence="7">
    <location>
        <position position="39"/>
    </location>
    <ligand>
        <name>ATP</name>
        <dbReference type="ChEBI" id="CHEBI:30616"/>
    </ligand>
</feature>
<proteinExistence type="predicted"/>
<dbReference type="PANTHER" id="PTHR43289:SF6">
    <property type="entry name" value="SERINE_THREONINE-PROTEIN KINASE NEKL-3"/>
    <property type="match status" value="1"/>
</dbReference>
<evidence type="ECO:0000256" key="6">
    <source>
        <dbReference type="ARBA" id="ARBA00022840"/>
    </source>
</evidence>
<dbReference type="RefSeq" id="WP_133742634.1">
    <property type="nucleotide sequence ID" value="NZ_SNYN01000017.1"/>
</dbReference>
<dbReference type="InterPro" id="IPR011009">
    <property type="entry name" value="Kinase-like_dom_sf"/>
</dbReference>
<dbReference type="EMBL" id="SNYN01000017">
    <property type="protein sequence ID" value="TDQ48823.1"/>
    <property type="molecule type" value="Genomic_DNA"/>
</dbReference>
<accession>A0A4R6UT12</accession>
<dbReference type="PANTHER" id="PTHR43289">
    <property type="entry name" value="MITOGEN-ACTIVATED PROTEIN KINASE KINASE KINASE 20-RELATED"/>
    <property type="match status" value="1"/>
</dbReference>
<dbReference type="CDD" id="cd14014">
    <property type="entry name" value="STKc_PknB_like"/>
    <property type="match status" value="1"/>
</dbReference>
<dbReference type="Gene3D" id="1.10.510.10">
    <property type="entry name" value="Transferase(Phosphotransferase) domain 1"/>
    <property type="match status" value="1"/>
</dbReference>
<comment type="caution">
    <text evidence="10">The sequence shown here is derived from an EMBL/GenBank/DDBJ whole genome shotgun (WGS) entry which is preliminary data.</text>
</comment>
<evidence type="ECO:0000256" key="2">
    <source>
        <dbReference type="ARBA" id="ARBA00022527"/>
    </source>
</evidence>
<dbReference type="Proteomes" id="UP000295281">
    <property type="component" value="Unassembled WGS sequence"/>
</dbReference>
<feature type="domain" description="Protein kinase" evidence="9">
    <location>
        <begin position="10"/>
        <end position="264"/>
    </location>
</feature>
<dbReference type="InterPro" id="IPR017441">
    <property type="entry name" value="Protein_kinase_ATP_BS"/>
</dbReference>
<evidence type="ECO:0000256" key="5">
    <source>
        <dbReference type="ARBA" id="ARBA00022777"/>
    </source>
</evidence>
<dbReference type="GO" id="GO:0005524">
    <property type="term" value="F:ATP binding"/>
    <property type="evidence" value="ECO:0007669"/>
    <property type="project" value="UniProtKB-UniRule"/>
</dbReference>
<dbReference type="InterPro" id="IPR008271">
    <property type="entry name" value="Ser/Thr_kinase_AS"/>
</dbReference>
<keyword evidence="4 7" id="KW-0547">Nucleotide-binding</keyword>
<evidence type="ECO:0000256" key="1">
    <source>
        <dbReference type="ARBA" id="ARBA00012513"/>
    </source>
</evidence>
<gene>
    <name evidence="10" type="ORF">EV190_11779</name>
</gene>
<keyword evidence="2" id="KW-0723">Serine/threonine-protein kinase</keyword>
<evidence type="ECO:0000256" key="3">
    <source>
        <dbReference type="ARBA" id="ARBA00022679"/>
    </source>
</evidence>
<evidence type="ECO:0000313" key="11">
    <source>
        <dbReference type="Proteomes" id="UP000295281"/>
    </source>
</evidence>
<evidence type="ECO:0000256" key="4">
    <source>
        <dbReference type="ARBA" id="ARBA00022741"/>
    </source>
</evidence>
<dbReference type="OrthoDB" id="3679634at2"/>
<evidence type="ECO:0000313" key="10">
    <source>
        <dbReference type="EMBL" id="TDQ48823.1"/>
    </source>
</evidence>
<dbReference type="Gene3D" id="3.30.200.20">
    <property type="entry name" value="Phosphorylase Kinase, domain 1"/>
    <property type="match status" value="1"/>
</dbReference>
<reference evidence="10 11" key="1">
    <citation type="submission" date="2019-03" db="EMBL/GenBank/DDBJ databases">
        <title>Genomic Encyclopedia of Type Strains, Phase IV (KMG-IV): sequencing the most valuable type-strain genomes for metagenomic binning, comparative biology and taxonomic classification.</title>
        <authorList>
            <person name="Goeker M."/>
        </authorList>
    </citation>
    <scope>NUCLEOTIDE SEQUENCE [LARGE SCALE GENOMIC DNA]</scope>
    <source>
        <strain evidence="10 11">DSM 46770</strain>
    </source>
</reference>
<evidence type="ECO:0000259" key="9">
    <source>
        <dbReference type="PROSITE" id="PS50011"/>
    </source>
</evidence>
<evidence type="ECO:0000256" key="8">
    <source>
        <dbReference type="SAM" id="Phobius"/>
    </source>
</evidence>
<dbReference type="Pfam" id="PF00069">
    <property type="entry name" value="Pkinase"/>
    <property type="match status" value="1"/>
</dbReference>
<keyword evidence="5 10" id="KW-0418">Kinase</keyword>
<dbReference type="SUPFAM" id="SSF56112">
    <property type="entry name" value="Protein kinase-like (PK-like)"/>
    <property type="match status" value="1"/>
</dbReference>
<keyword evidence="8" id="KW-0472">Membrane</keyword>
<keyword evidence="3" id="KW-0808">Transferase</keyword>
<evidence type="ECO:0000256" key="7">
    <source>
        <dbReference type="PROSITE-ProRule" id="PRU10141"/>
    </source>
</evidence>
<protein>
    <recommendedName>
        <fullName evidence="1">non-specific serine/threonine protein kinase</fullName>
        <ecNumber evidence="1">2.7.11.1</ecNumber>
    </recommendedName>
</protein>
<keyword evidence="6 7" id="KW-0067">ATP-binding</keyword>
<dbReference type="GO" id="GO:0004674">
    <property type="term" value="F:protein serine/threonine kinase activity"/>
    <property type="evidence" value="ECO:0007669"/>
    <property type="project" value="UniProtKB-KW"/>
</dbReference>
<organism evidence="10 11">
    <name type="scientific">Actinorugispora endophytica</name>
    <dbReference type="NCBI Taxonomy" id="1605990"/>
    <lineage>
        <taxon>Bacteria</taxon>
        <taxon>Bacillati</taxon>
        <taxon>Actinomycetota</taxon>
        <taxon>Actinomycetes</taxon>
        <taxon>Streptosporangiales</taxon>
        <taxon>Nocardiopsidaceae</taxon>
        <taxon>Actinorugispora</taxon>
    </lineage>
</organism>
<dbReference type="EC" id="2.7.11.1" evidence="1"/>
<sequence>MSPRILADRYRLVEPIGHGGMGTVWRAEDEVLSRDVAIKEVRVSPALEPGTRAELLRRTMREARICAGLNHPSIVTVHDVVRENDRPWIVMELLRGRSLEQVVREEGALPPRRVAEIGRQLLSALRTAHAAGVLHRDVKPANVLLLPDGRPVLTDFGIAVSDSEERLTLTGKLPGSPGYMAPERVSDGTVTAASDQWSLGATLYYAVEGRSAYERPSDAERLTAVLDDYPDPAQRAGALRPVLNGMLQRDPGQRLTGPALDAALASVIAGTRPGDGTPTRLDVSALVPPRTALPPGPRITMGAMGAGTPSAPRAGGFRWWKIALPLLAGVVTLILAPLLVEWLAAVLFP</sequence>
<keyword evidence="8" id="KW-0812">Transmembrane</keyword>
<feature type="transmembrane region" description="Helical" evidence="8">
    <location>
        <begin position="322"/>
        <end position="348"/>
    </location>
</feature>
<dbReference type="AlphaFoldDB" id="A0A4R6UT12"/>
<dbReference type="PROSITE" id="PS00107">
    <property type="entry name" value="PROTEIN_KINASE_ATP"/>
    <property type="match status" value="1"/>
</dbReference>
<dbReference type="PROSITE" id="PS00108">
    <property type="entry name" value="PROTEIN_KINASE_ST"/>
    <property type="match status" value="1"/>
</dbReference>
<keyword evidence="8" id="KW-1133">Transmembrane helix</keyword>